<evidence type="ECO:0000313" key="1">
    <source>
        <dbReference type="EMBL" id="SVB61284.1"/>
    </source>
</evidence>
<proteinExistence type="predicted"/>
<reference evidence="1" key="1">
    <citation type="submission" date="2018-05" db="EMBL/GenBank/DDBJ databases">
        <authorList>
            <person name="Lanie J.A."/>
            <person name="Ng W.-L."/>
            <person name="Kazmierczak K.M."/>
            <person name="Andrzejewski T.M."/>
            <person name="Davidsen T.M."/>
            <person name="Wayne K.J."/>
            <person name="Tettelin H."/>
            <person name="Glass J.I."/>
            <person name="Rusch D."/>
            <person name="Podicherti R."/>
            <person name="Tsui H.-C.T."/>
            <person name="Winkler M.E."/>
        </authorList>
    </citation>
    <scope>NUCLEOTIDE SEQUENCE</scope>
</reference>
<dbReference type="AlphaFoldDB" id="A0A382FG41"/>
<name>A0A382FG41_9ZZZZ</name>
<dbReference type="Gene3D" id="3.30.1460.10">
    <property type="match status" value="1"/>
</dbReference>
<evidence type="ECO:0008006" key="2">
    <source>
        <dbReference type="Google" id="ProtNLM"/>
    </source>
</evidence>
<dbReference type="EMBL" id="UINC01049463">
    <property type="protein sequence ID" value="SVB61284.1"/>
    <property type="molecule type" value="Genomic_DNA"/>
</dbReference>
<protein>
    <recommendedName>
        <fullName evidence="2">Type III secretion system chaperone</fullName>
    </recommendedName>
</protein>
<sequence>MFASFERDFDEPVGESRWFIRVLGEEKDTFTLRFMLRQRMLHYETYVMPAPDENKELFFENLLIRNRKIVGATFCLGEENAVFLLGAIPASTVEPNELDRILGTLWMTVEQNFKSLLKIGFASKFVEIKKENK</sequence>
<accession>A0A382FG41</accession>
<gene>
    <name evidence="1" type="ORF">METZ01_LOCUS214138</name>
</gene>
<dbReference type="SUPFAM" id="SSF69635">
    <property type="entry name" value="Type III secretory system chaperone-like"/>
    <property type="match status" value="1"/>
</dbReference>
<organism evidence="1">
    <name type="scientific">marine metagenome</name>
    <dbReference type="NCBI Taxonomy" id="408172"/>
    <lineage>
        <taxon>unclassified sequences</taxon>
        <taxon>metagenomes</taxon>
        <taxon>ecological metagenomes</taxon>
    </lineage>
</organism>